<keyword evidence="4" id="KW-1185">Reference proteome</keyword>
<keyword evidence="1" id="KW-0472">Membrane</keyword>
<sequence length="246" mass="29335">MNKMKHHISVTFGLFLSTAYCFAQDSIQRDSSNIKVTYFKDAIKDRYKGDDFNYSINDTGGINLLQRILQKFFEWLRNIFVWLKNALGIDIEFIDYKTFEYIIYGILGVVVLYVIIKFLMQSPINSVFKTDTQEIDNFKYVEENIKDVNFDQLVEAALKDNNYRLATRYLYLKSLKLLTNKNIIEWHYDKTNNEYLNEIKDENTKSVFKRISYIYDYVWYGEFPIDEAIYVKNQSDFDKINTLQHG</sequence>
<protein>
    <recommendedName>
        <fullName evidence="5">DUF4129 domain-containing protein</fullName>
    </recommendedName>
</protein>
<evidence type="ECO:0000313" key="3">
    <source>
        <dbReference type="EMBL" id="MBP0905374.1"/>
    </source>
</evidence>
<reference evidence="3 4" key="1">
    <citation type="submission" date="2021-04" db="EMBL/GenBank/DDBJ databases">
        <title>Mariniflexile gromovii gen. nov., sp. nov., a gliding bacterium isolated from the sea urchin Strongylocentrotus intermedius.</title>
        <authorList>
            <person name="Ko S."/>
            <person name="Le V."/>
            <person name="Ahn C.-Y."/>
            <person name="Oh H.-M."/>
        </authorList>
    </citation>
    <scope>NUCLEOTIDE SEQUENCE [LARGE SCALE GENOMIC DNA]</scope>
    <source>
        <strain evidence="3 4">KCTC 12570</strain>
    </source>
</reference>
<keyword evidence="2" id="KW-0732">Signal</keyword>
<dbReference type="RefSeq" id="WP_209656345.1">
    <property type="nucleotide sequence ID" value="NZ_JAGJCB010000021.1"/>
</dbReference>
<accession>A0ABS4BXR0</accession>
<feature type="signal peptide" evidence="2">
    <location>
        <begin position="1"/>
        <end position="23"/>
    </location>
</feature>
<evidence type="ECO:0008006" key="5">
    <source>
        <dbReference type="Google" id="ProtNLM"/>
    </source>
</evidence>
<feature type="transmembrane region" description="Helical" evidence="1">
    <location>
        <begin position="101"/>
        <end position="120"/>
    </location>
</feature>
<gene>
    <name evidence="3" type="ORF">J8H85_16190</name>
</gene>
<feature type="chain" id="PRO_5046071350" description="DUF4129 domain-containing protein" evidence="2">
    <location>
        <begin position="24"/>
        <end position="246"/>
    </location>
</feature>
<evidence type="ECO:0000256" key="1">
    <source>
        <dbReference type="SAM" id="Phobius"/>
    </source>
</evidence>
<organism evidence="3 4">
    <name type="scientific">Mariniflexile gromovii</name>
    <dbReference type="NCBI Taxonomy" id="362523"/>
    <lineage>
        <taxon>Bacteria</taxon>
        <taxon>Pseudomonadati</taxon>
        <taxon>Bacteroidota</taxon>
        <taxon>Flavobacteriia</taxon>
        <taxon>Flavobacteriales</taxon>
        <taxon>Flavobacteriaceae</taxon>
        <taxon>Mariniflexile</taxon>
    </lineage>
</organism>
<evidence type="ECO:0000256" key="2">
    <source>
        <dbReference type="SAM" id="SignalP"/>
    </source>
</evidence>
<keyword evidence="1" id="KW-0812">Transmembrane</keyword>
<dbReference type="Proteomes" id="UP000670776">
    <property type="component" value="Unassembled WGS sequence"/>
</dbReference>
<name>A0ABS4BXR0_9FLAO</name>
<evidence type="ECO:0000313" key="4">
    <source>
        <dbReference type="Proteomes" id="UP000670776"/>
    </source>
</evidence>
<keyword evidence="1" id="KW-1133">Transmembrane helix</keyword>
<comment type="caution">
    <text evidence="3">The sequence shown here is derived from an EMBL/GenBank/DDBJ whole genome shotgun (WGS) entry which is preliminary data.</text>
</comment>
<dbReference type="EMBL" id="JAGJCB010000021">
    <property type="protein sequence ID" value="MBP0905374.1"/>
    <property type="molecule type" value="Genomic_DNA"/>
</dbReference>
<proteinExistence type="predicted"/>